<evidence type="ECO:0000256" key="2">
    <source>
        <dbReference type="ARBA" id="ARBA00048461"/>
    </source>
</evidence>
<sequence length="742" mass="83193">MPHYKRGLSHLDISSFMDAKSQVHGNEGEAHDSPNVPNGAQLISLPVGNKGEKIAVYWSAASNDAKVEQAYVMMHGRLRDGDHYWTIMNNALESARKANYAGAKKETIVAAPQMYSAKLNKGQFDDKTLAWDDVNAWESGAIATHPKGTNLTSMDALDAILDHFSNSKNFPNIKNVTMVGHGGGAQLMNRYAVTGKDPQNKDIYVRYIVGDPSSSPYFTEHRPVSDKSIANIDRCKGYHSWRYGFDKFTGTLDSKLQPKDYFGRYIRRDVVNIVGLKDVKPNGDQKCMALLQGGKKRRDRNLSWWRYINTLAKTNESLSGFPGNFSDLPDWSDTYSGKIGPRLAIEEHAEHDAEKVFSGKVEGMASLMDAKSNVHGNEGEAHDSPNVPDGAQLISLPVGNDGDKVAVYWSAHPDDSKVEQAFVMMHGRLRDGDHYWEVMNNALKWAQEDNYDGASKETIIVAPQMYSSKLNKGQFDDKTLAWDDVNAWESGAIATHPKGTNLTSMDALDAILDHFSDSKTFPNIKNVTMVGHGGGAQLMNRYAMTGKDPQNKDIYVRYIVGDPSSSPYFTEHRPVSDKSIAKIDDCDGYNTWRYGFENFTGTLDSKLQPKDYFGRYIRRDVVNIVGLHDIQPNGDQKCMAILQGGKKRRDRNLSWWRYINMLAKTKENLQGYPGNFSDLPDWSDVYENQIGARLVVVEDAEHDAEKVFSSSIGRSALFDHYNIKQGWRPNNDGSWNIDDKYL</sequence>
<evidence type="ECO:0000313" key="3">
    <source>
        <dbReference type="EMBL" id="WFD02811.1"/>
    </source>
</evidence>
<accession>A0AAF0IWA1</accession>
<proteinExistence type="predicted"/>
<reference evidence="3" key="1">
    <citation type="submission" date="2023-03" db="EMBL/GenBank/DDBJ databases">
        <title>Mating type loci evolution in Malassezia.</title>
        <authorList>
            <person name="Coelho M.A."/>
        </authorList>
    </citation>
    <scope>NUCLEOTIDE SEQUENCE</scope>
    <source>
        <strain evidence="3">CBS 7876</strain>
    </source>
</reference>
<comment type="catalytic activity">
    <reaction evidence="2">
        <text>a monoacylglycerol + H2O = glycerol + a fatty acid + H(+)</text>
        <dbReference type="Rhea" id="RHEA:15245"/>
        <dbReference type="ChEBI" id="CHEBI:15377"/>
        <dbReference type="ChEBI" id="CHEBI:15378"/>
        <dbReference type="ChEBI" id="CHEBI:17408"/>
        <dbReference type="ChEBI" id="CHEBI:17754"/>
        <dbReference type="ChEBI" id="CHEBI:28868"/>
    </reaction>
</comment>
<dbReference type="Proteomes" id="UP001214603">
    <property type="component" value="Chromosome 2"/>
</dbReference>
<evidence type="ECO:0000313" key="4">
    <source>
        <dbReference type="Proteomes" id="UP001214603"/>
    </source>
</evidence>
<name>A0AAF0IWA1_9BASI</name>
<gene>
    <name evidence="3" type="ORF">MOBT1_001496</name>
</gene>
<dbReference type="Gene3D" id="3.40.50.1820">
    <property type="entry name" value="alpha/beta hydrolase"/>
    <property type="match status" value="2"/>
</dbReference>
<keyword evidence="4" id="KW-1185">Reference proteome</keyword>
<dbReference type="InterPro" id="IPR029058">
    <property type="entry name" value="AB_hydrolase_fold"/>
</dbReference>
<protein>
    <recommendedName>
        <fullName evidence="5">Transmembrane protein</fullName>
    </recommendedName>
</protein>
<dbReference type="EMBL" id="CP119935">
    <property type="protein sequence ID" value="WFD02811.1"/>
    <property type="molecule type" value="Genomic_DNA"/>
</dbReference>
<comment type="catalytic activity">
    <reaction evidence="1">
        <text>a diacylglycerol + H2O = a monoacylglycerol + a fatty acid + H(+)</text>
        <dbReference type="Rhea" id="RHEA:32731"/>
        <dbReference type="ChEBI" id="CHEBI:15377"/>
        <dbReference type="ChEBI" id="CHEBI:15378"/>
        <dbReference type="ChEBI" id="CHEBI:17408"/>
        <dbReference type="ChEBI" id="CHEBI:18035"/>
        <dbReference type="ChEBI" id="CHEBI:28868"/>
    </reaction>
</comment>
<evidence type="ECO:0000256" key="1">
    <source>
        <dbReference type="ARBA" id="ARBA00047591"/>
    </source>
</evidence>
<dbReference type="AlphaFoldDB" id="A0AAF0IWA1"/>
<dbReference type="PANTHER" id="PTHR35560">
    <property type="entry name" value="BLL0132 PROTEIN"/>
    <property type="match status" value="1"/>
</dbReference>
<dbReference type="SUPFAM" id="SSF53474">
    <property type="entry name" value="alpha/beta-Hydrolases"/>
    <property type="match status" value="1"/>
</dbReference>
<dbReference type="PANTHER" id="PTHR35560:SF3">
    <property type="entry name" value="PEPTIDASE S9 PROLYL OLIGOPEPTIDASE CATALYTIC DOMAIN-CONTAINING PROTEIN"/>
    <property type="match status" value="1"/>
</dbReference>
<evidence type="ECO:0008006" key="5">
    <source>
        <dbReference type="Google" id="ProtNLM"/>
    </source>
</evidence>
<organism evidence="3 4">
    <name type="scientific">Malassezia obtusa</name>
    <dbReference type="NCBI Taxonomy" id="76774"/>
    <lineage>
        <taxon>Eukaryota</taxon>
        <taxon>Fungi</taxon>
        <taxon>Dikarya</taxon>
        <taxon>Basidiomycota</taxon>
        <taxon>Ustilaginomycotina</taxon>
        <taxon>Malasseziomycetes</taxon>
        <taxon>Malasseziales</taxon>
        <taxon>Malasseziaceae</taxon>
        <taxon>Malassezia</taxon>
    </lineage>
</organism>